<dbReference type="GO" id="GO:0051539">
    <property type="term" value="F:4 iron, 4 sulfur cluster binding"/>
    <property type="evidence" value="ECO:0007669"/>
    <property type="project" value="TreeGrafter"/>
</dbReference>
<dbReference type="HAMAP" id="MF_02040">
    <property type="entry name" value="Mrp_NBP35"/>
    <property type="match status" value="1"/>
</dbReference>
<reference evidence="7 8" key="1">
    <citation type="journal article" date="2009" name="Stand. Genomic Sci.">
        <title>Complete genome sequence of Acidimicrobium ferrooxidans type strain (ICP).</title>
        <authorList>
            <person name="Clum A."/>
            <person name="Nolan M."/>
            <person name="Lang E."/>
            <person name="Glavina Del Rio T."/>
            <person name="Tice H."/>
            <person name="Copeland A."/>
            <person name="Cheng J.F."/>
            <person name="Lucas S."/>
            <person name="Chen F."/>
            <person name="Bruce D."/>
            <person name="Goodwin L."/>
            <person name="Pitluck S."/>
            <person name="Ivanova N."/>
            <person name="Mavrommatis K."/>
            <person name="Mikhailova N."/>
            <person name="Pati A."/>
            <person name="Chen A."/>
            <person name="Palaniappan K."/>
            <person name="Goker M."/>
            <person name="Spring S."/>
            <person name="Land M."/>
            <person name="Hauser L."/>
            <person name="Chang Y.J."/>
            <person name="Jeffries C.C."/>
            <person name="Chain P."/>
            <person name="Bristow J."/>
            <person name="Eisen J.A."/>
            <person name="Markowitz V."/>
            <person name="Hugenholtz P."/>
            <person name="Kyrpides N.C."/>
            <person name="Klenk H.P."/>
            <person name="Lapidus A."/>
        </authorList>
    </citation>
    <scope>NUCLEOTIDE SEQUENCE [LARGE SCALE GENOMIC DNA]</scope>
    <source>
        <strain evidence="8">DSM 10331 / JCM 15462 / NBRC 103882 / ICP</strain>
    </source>
</reference>
<sequence length="369" mass="39555">MARVTTEEVLERLGELADPDLDQPLVDLGLVDVDIIARTPRVTVRYVPGSEQVTDQLRSSARQRLEPLGVQLMLEPLDEEGLSSLAARLESTSAREAREARKAPFASPESPTRVLGISSGKGGVGKSSVSVNLALALSALGHRTAILDADVYGFSVPKMLGEERPPRVVGQLIVPPRIRGVRVISLGFFVDDATPVIWRGPMLHSTLQQFLVDVYWGELDYLVVDMPPGTGDVALSLQEFLPRAEIYVVTTPQPAAQRVAQRSAIAARKLKLPVRGVVENMTDFVADDGTHYPIFGSGGGDALAAALEVPVLGRIPLTMGLRAGGDEGMPVVAVRPDDPAAAAITELAARIVSLGAARRYRADLRVQTR</sequence>
<dbReference type="PANTHER" id="PTHR42961:SF2">
    <property type="entry name" value="IRON-SULFUR PROTEIN NUBPL"/>
    <property type="match status" value="1"/>
</dbReference>
<dbReference type="Gene3D" id="3.40.50.300">
    <property type="entry name" value="P-loop containing nucleotide triphosphate hydrolases"/>
    <property type="match status" value="1"/>
</dbReference>
<dbReference type="CDD" id="cd02037">
    <property type="entry name" value="Mrp_NBP35"/>
    <property type="match status" value="1"/>
</dbReference>
<dbReference type="SUPFAM" id="SSF52540">
    <property type="entry name" value="P-loop containing nucleoside triphosphate hydrolases"/>
    <property type="match status" value="1"/>
</dbReference>
<evidence type="ECO:0000256" key="2">
    <source>
        <dbReference type="ARBA" id="ARBA00022741"/>
    </source>
</evidence>
<dbReference type="GO" id="GO:0005524">
    <property type="term" value="F:ATP binding"/>
    <property type="evidence" value="ECO:0007669"/>
    <property type="project" value="UniProtKB-UniRule"/>
</dbReference>
<comment type="similarity">
    <text evidence="6">Belongs to the Mrp/NBP35 ATP-binding proteins family.</text>
</comment>
<evidence type="ECO:0000256" key="4">
    <source>
        <dbReference type="ARBA" id="ARBA00023004"/>
    </source>
</evidence>
<keyword evidence="4 6" id="KW-0408">Iron</keyword>
<dbReference type="EMBL" id="CP001631">
    <property type="protein sequence ID" value="ACU53315.1"/>
    <property type="molecule type" value="Genomic_DNA"/>
</dbReference>
<evidence type="ECO:0000256" key="6">
    <source>
        <dbReference type="HAMAP-Rule" id="MF_02040"/>
    </source>
</evidence>
<feature type="binding site" evidence="6">
    <location>
        <begin position="120"/>
        <end position="127"/>
    </location>
    <ligand>
        <name>ATP</name>
        <dbReference type="ChEBI" id="CHEBI:30616"/>
    </ligand>
</feature>
<keyword evidence="2 6" id="KW-0547">Nucleotide-binding</keyword>
<dbReference type="InterPro" id="IPR019591">
    <property type="entry name" value="Mrp/NBP35_ATP-bd"/>
</dbReference>
<proteinExistence type="inferred from homology"/>
<evidence type="ECO:0000256" key="3">
    <source>
        <dbReference type="ARBA" id="ARBA00022840"/>
    </source>
</evidence>
<evidence type="ECO:0000256" key="1">
    <source>
        <dbReference type="ARBA" id="ARBA00022723"/>
    </source>
</evidence>
<dbReference type="PANTHER" id="PTHR42961">
    <property type="entry name" value="IRON-SULFUR PROTEIN NUBPL"/>
    <property type="match status" value="1"/>
</dbReference>
<dbReference type="InterPro" id="IPR044304">
    <property type="entry name" value="NUBPL-like"/>
</dbReference>
<dbReference type="OrthoDB" id="9809679at2"/>
<evidence type="ECO:0000313" key="8">
    <source>
        <dbReference type="Proteomes" id="UP000000771"/>
    </source>
</evidence>
<evidence type="ECO:0000313" key="7">
    <source>
        <dbReference type="EMBL" id="ACU53315.1"/>
    </source>
</evidence>
<dbReference type="AlphaFoldDB" id="C7M2S1"/>
<organism evidence="7 8">
    <name type="scientific">Acidimicrobium ferrooxidans (strain DSM 10331 / JCM 15462 / NBRC 103882 / ICP)</name>
    <dbReference type="NCBI Taxonomy" id="525909"/>
    <lineage>
        <taxon>Bacteria</taxon>
        <taxon>Bacillati</taxon>
        <taxon>Actinomycetota</taxon>
        <taxon>Acidimicrobiia</taxon>
        <taxon>Acidimicrobiales</taxon>
        <taxon>Acidimicrobiaceae</taxon>
        <taxon>Acidimicrobium</taxon>
    </lineage>
</organism>
<dbReference type="GO" id="GO:0016226">
    <property type="term" value="P:iron-sulfur cluster assembly"/>
    <property type="evidence" value="ECO:0007669"/>
    <property type="project" value="InterPro"/>
</dbReference>
<keyword evidence="5 6" id="KW-0411">Iron-sulfur</keyword>
<dbReference type="GO" id="GO:0016887">
    <property type="term" value="F:ATP hydrolysis activity"/>
    <property type="evidence" value="ECO:0007669"/>
    <property type="project" value="UniProtKB-UniRule"/>
</dbReference>
<dbReference type="InterPro" id="IPR000808">
    <property type="entry name" value="Mrp-like_CS"/>
</dbReference>
<keyword evidence="3 6" id="KW-0067">ATP-binding</keyword>
<accession>C7M2S1</accession>
<dbReference type="KEGG" id="afo:Afer_0347"/>
<protein>
    <recommendedName>
        <fullName evidence="6">Iron-sulfur cluster carrier protein</fullName>
    </recommendedName>
</protein>
<dbReference type="PROSITE" id="PS01215">
    <property type="entry name" value="MRP"/>
    <property type="match status" value="1"/>
</dbReference>
<dbReference type="Proteomes" id="UP000000771">
    <property type="component" value="Chromosome"/>
</dbReference>
<dbReference type="InterPro" id="IPR033756">
    <property type="entry name" value="YlxH/NBP35"/>
</dbReference>
<dbReference type="RefSeq" id="WP_015797816.1">
    <property type="nucleotide sequence ID" value="NC_013124.1"/>
</dbReference>
<dbReference type="InterPro" id="IPR027417">
    <property type="entry name" value="P-loop_NTPase"/>
</dbReference>
<comment type="function">
    <text evidence="6">Binds and transfers iron-sulfur (Fe-S) clusters to target apoproteins. Can hydrolyze ATP.</text>
</comment>
<dbReference type="GO" id="GO:0046872">
    <property type="term" value="F:metal ion binding"/>
    <property type="evidence" value="ECO:0007669"/>
    <property type="project" value="UniProtKB-KW"/>
</dbReference>
<keyword evidence="6" id="KW-0378">Hydrolase</keyword>
<keyword evidence="1 6" id="KW-0479">Metal-binding</keyword>
<dbReference type="GO" id="GO:0140663">
    <property type="term" value="F:ATP-dependent FeS chaperone activity"/>
    <property type="evidence" value="ECO:0007669"/>
    <property type="project" value="InterPro"/>
</dbReference>
<gene>
    <name evidence="7" type="ordered locus">Afer_0347</name>
</gene>
<evidence type="ECO:0000256" key="5">
    <source>
        <dbReference type="ARBA" id="ARBA00023014"/>
    </source>
</evidence>
<comment type="subunit">
    <text evidence="6">Homodimer.</text>
</comment>
<dbReference type="InterPro" id="IPR034904">
    <property type="entry name" value="FSCA_dom_sf"/>
</dbReference>
<dbReference type="STRING" id="525909.Afer_0347"/>
<keyword evidence="8" id="KW-1185">Reference proteome</keyword>
<name>C7M2S1_ACIFD</name>
<dbReference type="HOGENOM" id="CLU_024839_0_0_11"/>
<dbReference type="Pfam" id="PF10609">
    <property type="entry name" value="ParA"/>
    <property type="match status" value="1"/>
</dbReference>
<dbReference type="SUPFAM" id="SSF117916">
    <property type="entry name" value="Fe-S cluster assembly (FSCA) domain-like"/>
    <property type="match status" value="1"/>
</dbReference>
<dbReference type="eggNOG" id="COG0489">
    <property type="taxonomic scope" value="Bacteria"/>
</dbReference>